<reference evidence="2" key="1">
    <citation type="journal article" date="2021" name="Mol. Plant Microbe Interact.">
        <title>Complete Genome Sequence of the Plant-Pathogenic Fungus Colletotrichum lupini.</title>
        <authorList>
            <person name="Baroncelli R."/>
            <person name="Pensec F."/>
            <person name="Da Lio D."/>
            <person name="Boufleur T."/>
            <person name="Vicente I."/>
            <person name="Sarrocco S."/>
            <person name="Picot A."/>
            <person name="Baraldi E."/>
            <person name="Sukno S."/>
            <person name="Thon M."/>
            <person name="Le Floch G."/>
        </authorList>
    </citation>
    <scope>NUCLEOTIDE SEQUENCE</scope>
    <source>
        <strain evidence="2">IMI 504893</strain>
    </source>
</reference>
<keyword evidence="1" id="KW-0472">Membrane</keyword>
<organism evidence="2 3">
    <name type="scientific">Colletotrichum lupini</name>
    <dbReference type="NCBI Taxonomy" id="145971"/>
    <lineage>
        <taxon>Eukaryota</taxon>
        <taxon>Fungi</taxon>
        <taxon>Dikarya</taxon>
        <taxon>Ascomycota</taxon>
        <taxon>Pezizomycotina</taxon>
        <taxon>Sordariomycetes</taxon>
        <taxon>Hypocreomycetidae</taxon>
        <taxon>Glomerellales</taxon>
        <taxon>Glomerellaceae</taxon>
        <taxon>Colletotrichum</taxon>
        <taxon>Colletotrichum acutatum species complex</taxon>
    </lineage>
</organism>
<evidence type="ECO:0000313" key="2">
    <source>
        <dbReference type="EMBL" id="UQC74311.1"/>
    </source>
</evidence>
<dbReference type="RefSeq" id="XP_049135962.1">
    <property type="nucleotide sequence ID" value="XM_049280005.1"/>
</dbReference>
<feature type="transmembrane region" description="Helical" evidence="1">
    <location>
        <begin position="12"/>
        <end position="32"/>
    </location>
</feature>
<gene>
    <name evidence="2" type="ORF">CLUP02_00959</name>
</gene>
<keyword evidence="3" id="KW-1185">Reference proteome</keyword>
<evidence type="ECO:0000256" key="1">
    <source>
        <dbReference type="SAM" id="Phobius"/>
    </source>
</evidence>
<dbReference type="KEGG" id="clup:CLUP02_00959"/>
<dbReference type="AlphaFoldDB" id="A0A9Q8SBF2"/>
<dbReference type="Proteomes" id="UP000830671">
    <property type="component" value="Chromosome 1"/>
</dbReference>
<sequence>MNPTTNVPIICWWLVAGAGLPFVTLLMAHWHVSVLAKERYSNGRQAAAGQTKCAHLKPSTNNILTLVVLW</sequence>
<proteinExistence type="predicted"/>
<dbReference type="EMBL" id="CP019471">
    <property type="protein sequence ID" value="UQC74311.1"/>
    <property type="molecule type" value="Genomic_DNA"/>
</dbReference>
<keyword evidence="1" id="KW-0812">Transmembrane</keyword>
<name>A0A9Q8SBF2_9PEZI</name>
<dbReference type="GeneID" id="73335015"/>
<protein>
    <submittedName>
        <fullName evidence="2">Uncharacterized protein</fullName>
    </submittedName>
</protein>
<accession>A0A9Q8SBF2</accession>
<keyword evidence="1" id="KW-1133">Transmembrane helix</keyword>
<evidence type="ECO:0000313" key="3">
    <source>
        <dbReference type="Proteomes" id="UP000830671"/>
    </source>
</evidence>